<accession>A0A645HUB3</accession>
<name>A0A645HUB3_9ZZZZ</name>
<proteinExistence type="predicted"/>
<organism evidence="1">
    <name type="scientific">bioreactor metagenome</name>
    <dbReference type="NCBI Taxonomy" id="1076179"/>
    <lineage>
        <taxon>unclassified sequences</taxon>
        <taxon>metagenomes</taxon>
        <taxon>ecological metagenomes</taxon>
    </lineage>
</organism>
<comment type="caution">
    <text evidence="1">The sequence shown here is derived from an EMBL/GenBank/DDBJ whole genome shotgun (WGS) entry which is preliminary data.</text>
</comment>
<reference evidence="1" key="1">
    <citation type="submission" date="2019-08" db="EMBL/GenBank/DDBJ databases">
        <authorList>
            <person name="Kucharzyk K."/>
            <person name="Murdoch R.W."/>
            <person name="Higgins S."/>
            <person name="Loffler F."/>
        </authorList>
    </citation>
    <scope>NUCLEOTIDE SEQUENCE</scope>
</reference>
<sequence>MRNLAGACRHGRFQQLRLCDIAPSKLFERYWQPDLRIKVLDAKQLLCAGVFQHKLHEQPERNALPMQEAVLFFER</sequence>
<dbReference type="EMBL" id="VSSQ01099524">
    <property type="protein sequence ID" value="MPN42062.1"/>
    <property type="molecule type" value="Genomic_DNA"/>
</dbReference>
<protein>
    <submittedName>
        <fullName evidence="1">Uncharacterized protein</fullName>
    </submittedName>
</protein>
<dbReference type="AlphaFoldDB" id="A0A645HUB3"/>
<evidence type="ECO:0000313" key="1">
    <source>
        <dbReference type="EMBL" id="MPN42062.1"/>
    </source>
</evidence>
<gene>
    <name evidence="1" type="ORF">SDC9_189618</name>
</gene>